<keyword evidence="2" id="KW-1185">Reference proteome</keyword>
<gene>
    <name evidence="1" type="ORF">DXX99_05460</name>
</gene>
<protein>
    <submittedName>
        <fullName evidence="1">Uncharacterized protein</fullName>
    </submittedName>
</protein>
<dbReference type="RefSeq" id="WP_115792495.1">
    <property type="nucleotide sequence ID" value="NZ_QSLN01000005.1"/>
</dbReference>
<proteinExistence type="predicted"/>
<evidence type="ECO:0000313" key="2">
    <source>
        <dbReference type="Proteomes" id="UP000256329"/>
    </source>
</evidence>
<comment type="caution">
    <text evidence="1">The sequence shown here is derived from an EMBL/GenBank/DDBJ whole genome shotgun (WGS) entry which is preliminary data.</text>
</comment>
<name>A0A3D8P3Q4_9THEO</name>
<dbReference type="EMBL" id="QSLN01000005">
    <property type="protein sequence ID" value="RDV83435.1"/>
    <property type="molecule type" value="Genomic_DNA"/>
</dbReference>
<evidence type="ECO:0000313" key="1">
    <source>
        <dbReference type="EMBL" id="RDV83435.1"/>
    </source>
</evidence>
<reference evidence="1 2" key="1">
    <citation type="submission" date="2018-08" db="EMBL/GenBank/DDBJ databases">
        <title>Form III RuBisCO-mediated autotrophy in Thermodesulfobium bacteria.</title>
        <authorList>
            <person name="Toshchakov S.V."/>
            <person name="Kublanov I.V."/>
            <person name="Frolov E."/>
            <person name="Bonch-Osmolovskaya E.A."/>
            <person name="Tourova T.P."/>
            <person name="Chernych N.A."/>
            <person name="Lebedinsky A.V."/>
        </authorList>
    </citation>
    <scope>NUCLEOTIDE SEQUENCE [LARGE SCALE GENOMIC DNA]</scope>
    <source>
        <strain evidence="1 2">SR</strain>
    </source>
</reference>
<dbReference type="Proteomes" id="UP000256329">
    <property type="component" value="Unassembled WGS sequence"/>
</dbReference>
<accession>A0A3D8P3Q4</accession>
<dbReference type="OrthoDB" id="5501943at2"/>
<sequence length="304" mass="35215">MSREGVRLLTLAFGPHRVEALPLLEKELRAHKIAVLEEPPHPDFAHMLRGEIGLRTYLRRGNFGFPRFALRACRLYQKLFRTVGTSFYQVEPYLEIVGRLSEGKSPATELEHKVWKCEHEATGALLAYYQSVAEGNFTSVVEAVKDFARADALRLRLRAELRAEAIKALLDRTEGSVCVEAGYIHLLLIKLLRDRIKPRVKLQVLYLLRDPMRTFGLRWRQHLGPGDVLTLRYVFGLRPSLFDSLLAARSLVYVALLPKEELLPSQEDPYPHLRRELELQRLVKRLSYRECAAWYYRLAKRPPF</sequence>
<organism evidence="1 2">
    <name type="scientific">Ammonifex thiophilus</name>
    <dbReference type="NCBI Taxonomy" id="444093"/>
    <lineage>
        <taxon>Bacteria</taxon>
        <taxon>Bacillati</taxon>
        <taxon>Bacillota</taxon>
        <taxon>Clostridia</taxon>
        <taxon>Thermoanaerobacterales</taxon>
        <taxon>Thermoanaerobacteraceae</taxon>
        <taxon>Ammonifex</taxon>
    </lineage>
</organism>
<dbReference type="AlphaFoldDB" id="A0A3D8P3Q4"/>